<evidence type="ECO:0000313" key="9">
    <source>
        <dbReference type="EMBL" id="VVA14433.1"/>
    </source>
</evidence>
<dbReference type="EMBL" id="CABIKO010000010">
    <property type="protein sequence ID" value="VVA14433.1"/>
    <property type="molecule type" value="Genomic_DNA"/>
</dbReference>
<organism evidence="9 10">
    <name type="scientific">Prunus dulcis</name>
    <name type="common">Almond</name>
    <name type="synonym">Amygdalus dulcis</name>
    <dbReference type="NCBI Taxonomy" id="3755"/>
    <lineage>
        <taxon>Eukaryota</taxon>
        <taxon>Viridiplantae</taxon>
        <taxon>Streptophyta</taxon>
        <taxon>Embryophyta</taxon>
        <taxon>Tracheophyta</taxon>
        <taxon>Spermatophyta</taxon>
        <taxon>Magnoliopsida</taxon>
        <taxon>eudicotyledons</taxon>
        <taxon>Gunneridae</taxon>
        <taxon>Pentapetalae</taxon>
        <taxon>rosids</taxon>
        <taxon>fabids</taxon>
        <taxon>Rosales</taxon>
        <taxon>Rosaceae</taxon>
        <taxon>Amygdaloideae</taxon>
        <taxon>Amygdaleae</taxon>
        <taxon>Prunus</taxon>
    </lineage>
</organism>
<evidence type="ECO:0000256" key="2">
    <source>
        <dbReference type="ARBA" id="ARBA00022614"/>
    </source>
</evidence>
<feature type="domain" description="Protein kinase" evidence="8">
    <location>
        <begin position="137"/>
        <end position="300"/>
    </location>
</feature>
<evidence type="ECO:0000256" key="3">
    <source>
        <dbReference type="ARBA" id="ARBA00022692"/>
    </source>
</evidence>
<dbReference type="Gene3D" id="1.10.510.10">
    <property type="entry name" value="Transferase(Phosphotransferase) domain 1"/>
    <property type="match status" value="1"/>
</dbReference>
<evidence type="ECO:0000256" key="1">
    <source>
        <dbReference type="ARBA" id="ARBA00004370"/>
    </source>
</evidence>
<dbReference type="PANTHER" id="PTHR27008:SF585">
    <property type="entry name" value="PROTEIN KINASE DOMAIN-CONTAINING PROTEIN"/>
    <property type="match status" value="1"/>
</dbReference>
<dbReference type="InterPro" id="IPR011009">
    <property type="entry name" value="Kinase-like_dom_sf"/>
</dbReference>
<dbReference type="PANTHER" id="PTHR27008">
    <property type="entry name" value="OS04G0122200 PROTEIN"/>
    <property type="match status" value="1"/>
</dbReference>
<dbReference type="InParanoid" id="A0A5E4EFF9"/>
<dbReference type="InterPro" id="IPR008271">
    <property type="entry name" value="Ser/Thr_kinase_AS"/>
</dbReference>
<dbReference type="Pfam" id="PF07714">
    <property type="entry name" value="PK_Tyr_Ser-Thr"/>
    <property type="match status" value="1"/>
</dbReference>
<dbReference type="PROSITE" id="PS50011">
    <property type="entry name" value="PROTEIN_KINASE_DOM"/>
    <property type="match status" value="1"/>
</dbReference>
<dbReference type="Proteomes" id="UP000327085">
    <property type="component" value="Chromosome 6"/>
</dbReference>
<evidence type="ECO:0000259" key="8">
    <source>
        <dbReference type="PROSITE" id="PS50011"/>
    </source>
</evidence>
<feature type="transmembrane region" description="Helical" evidence="7">
    <location>
        <begin position="82"/>
        <end position="101"/>
    </location>
</feature>
<evidence type="ECO:0000256" key="4">
    <source>
        <dbReference type="ARBA" id="ARBA00022737"/>
    </source>
</evidence>
<keyword evidence="5 7" id="KW-1133">Transmembrane helix</keyword>
<evidence type="ECO:0000313" key="10">
    <source>
        <dbReference type="Proteomes" id="UP000327085"/>
    </source>
</evidence>
<dbReference type="InterPro" id="IPR000719">
    <property type="entry name" value="Prot_kinase_dom"/>
</dbReference>
<sequence length="300" mass="33169">MERISHLEPSHCQLDGLTALHLTAGRRQLLVLAQRLLFYGEIPTDGAFQNLSAQSFFSNGALCGAARLLVPPCKKSTSNLKYLIPGILSAILLLVSVSIFIQRRKRKVEVAIETALLPQLLWRRVSHLELLRATNGFNKSNLLGTGGFGSVVYKGTISDGIDVAVKVLYKGTISEGAFKSFDSECEVLSNIRHRNLIKIIGCCSQIDFKALVRQYMPSGSLDKWLYSQNSHLNILQRLNILTDVASALDYLHHGHGYPKHVVHCDVKPSNILLDDDMVAQVADFGIARLLDGGFTLIIKY</sequence>
<keyword evidence="6 7" id="KW-0472">Membrane</keyword>
<gene>
    <name evidence="9" type="ORF">ALMOND_2B002106</name>
</gene>
<dbReference type="GO" id="GO:0004672">
    <property type="term" value="F:protein kinase activity"/>
    <property type="evidence" value="ECO:0007669"/>
    <property type="project" value="InterPro"/>
</dbReference>
<keyword evidence="4" id="KW-0677">Repeat</keyword>
<dbReference type="Gene3D" id="3.30.200.20">
    <property type="entry name" value="Phosphorylase Kinase, domain 1"/>
    <property type="match status" value="1"/>
</dbReference>
<dbReference type="AlphaFoldDB" id="A0A5E4EFF9"/>
<evidence type="ECO:0000256" key="7">
    <source>
        <dbReference type="SAM" id="Phobius"/>
    </source>
</evidence>
<dbReference type="GO" id="GO:0016020">
    <property type="term" value="C:membrane"/>
    <property type="evidence" value="ECO:0007669"/>
    <property type="project" value="UniProtKB-SubCell"/>
</dbReference>
<dbReference type="SMART" id="SM00220">
    <property type="entry name" value="S_TKc"/>
    <property type="match status" value="1"/>
</dbReference>
<dbReference type="InterPro" id="IPR001245">
    <property type="entry name" value="Ser-Thr/Tyr_kinase_cat_dom"/>
</dbReference>
<name>A0A5E4EFF9_PRUDU</name>
<comment type="subcellular location">
    <subcellularLocation>
        <location evidence="1">Membrane</location>
    </subcellularLocation>
</comment>
<evidence type="ECO:0000256" key="6">
    <source>
        <dbReference type="ARBA" id="ARBA00023136"/>
    </source>
</evidence>
<dbReference type="GO" id="GO:0005524">
    <property type="term" value="F:ATP binding"/>
    <property type="evidence" value="ECO:0007669"/>
    <property type="project" value="InterPro"/>
</dbReference>
<accession>A0A5E4EFF9</accession>
<dbReference type="OMA" id="TCCSNID"/>
<dbReference type="SUPFAM" id="SSF56112">
    <property type="entry name" value="Protein kinase-like (PK-like)"/>
    <property type="match status" value="1"/>
</dbReference>
<keyword evidence="3 7" id="KW-0812">Transmembrane</keyword>
<proteinExistence type="predicted"/>
<keyword evidence="9" id="KW-0675">Receptor</keyword>
<dbReference type="PROSITE" id="PS00108">
    <property type="entry name" value="PROTEIN_KINASE_ST"/>
    <property type="match status" value="1"/>
</dbReference>
<reference evidence="10" key="1">
    <citation type="journal article" date="2020" name="Plant J.">
        <title>Transposons played a major role in the diversification between the closely related almond and peach genomes: results from the almond genome sequence.</title>
        <authorList>
            <person name="Alioto T."/>
            <person name="Alexiou K.G."/>
            <person name="Bardil A."/>
            <person name="Barteri F."/>
            <person name="Castanera R."/>
            <person name="Cruz F."/>
            <person name="Dhingra A."/>
            <person name="Duval H."/>
            <person name="Fernandez I Marti A."/>
            <person name="Frias L."/>
            <person name="Galan B."/>
            <person name="Garcia J.L."/>
            <person name="Howad W."/>
            <person name="Gomez-Garrido J."/>
            <person name="Gut M."/>
            <person name="Julca I."/>
            <person name="Morata J."/>
            <person name="Puigdomenech P."/>
            <person name="Ribeca P."/>
            <person name="Rubio Cabetas M.J."/>
            <person name="Vlasova A."/>
            <person name="Wirthensohn M."/>
            <person name="Garcia-Mas J."/>
            <person name="Gabaldon T."/>
            <person name="Casacuberta J.M."/>
            <person name="Arus P."/>
        </authorList>
    </citation>
    <scope>NUCLEOTIDE SEQUENCE [LARGE SCALE GENOMIC DNA]</scope>
    <source>
        <strain evidence="10">cv. Texas</strain>
    </source>
</reference>
<dbReference type="Gramene" id="VVA14433">
    <property type="protein sequence ID" value="VVA14433"/>
    <property type="gene ID" value="Prudul26B002106"/>
</dbReference>
<dbReference type="InterPro" id="IPR051809">
    <property type="entry name" value="Plant_receptor-like_S/T_kinase"/>
</dbReference>
<keyword evidence="2" id="KW-0433">Leucine-rich repeat</keyword>
<protein>
    <submittedName>
        <fullName evidence="9">PREDICTED: probable LRR receptor</fullName>
    </submittedName>
</protein>
<evidence type="ECO:0000256" key="5">
    <source>
        <dbReference type="ARBA" id="ARBA00022989"/>
    </source>
</evidence>